<protein>
    <recommendedName>
        <fullName evidence="2">Small ribosomal subunit protein mS35 mitochondrial conserved domain-containing protein</fullName>
    </recommendedName>
</protein>
<organism evidence="3 4">
    <name type="scientific">Serendipita indica (strain DSM 11827)</name>
    <name type="common">Root endophyte fungus</name>
    <name type="synonym">Piriformospora indica</name>
    <dbReference type="NCBI Taxonomy" id="1109443"/>
    <lineage>
        <taxon>Eukaryota</taxon>
        <taxon>Fungi</taxon>
        <taxon>Dikarya</taxon>
        <taxon>Basidiomycota</taxon>
        <taxon>Agaricomycotina</taxon>
        <taxon>Agaricomycetes</taxon>
        <taxon>Sebacinales</taxon>
        <taxon>Serendipitaceae</taxon>
        <taxon>Serendipita</taxon>
    </lineage>
</organism>
<keyword evidence="4" id="KW-1185">Reference proteome</keyword>
<dbReference type="HOGENOM" id="CLU_072379_0_0_1"/>
<feature type="region of interest" description="Disordered" evidence="1">
    <location>
        <begin position="233"/>
        <end position="273"/>
    </location>
</feature>
<evidence type="ECO:0000256" key="1">
    <source>
        <dbReference type="SAM" id="MobiDB-lite"/>
    </source>
</evidence>
<proteinExistence type="predicted"/>
<sequence length="288" mass="33015">MWSTTRSVATLTQHRITPSITRRLLSSSSSAHADQASTSTDVPRDARLLRANIQEEEDRLWDIENVEEEDQRHMSSWGWEIFHQQKEFFDRMRLLERDVPRFEKYRRPFIPPNPNKTSVLVRSVTYAGELHHPVTPKRVIVVPISKLQLRNADAIHNIKVIAGPRWFLEPPKDSGLPQATHEPVYASKATSASKDIEAEHGYVKISCELFPEGPMNLKWCMDTLRKLVSEANARATSSSPDSFTDIPLPTRHHDSRLRSHGRGGGSYKAERRRVTLADFPKEWLPSPR</sequence>
<feature type="compositionally biased region" description="Low complexity" evidence="1">
    <location>
        <begin position="26"/>
        <end position="41"/>
    </location>
</feature>
<dbReference type="eggNOG" id="KOG3933">
    <property type="taxonomic scope" value="Eukaryota"/>
</dbReference>
<feature type="domain" description="Small ribosomal subunit protein mS35 mitochondrial conserved" evidence="2">
    <location>
        <begin position="109"/>
        <end position="283"/>
    </location>
</feature>
<feature type="region of interest" description="Disordered" evidence="1">
    <location>
        <begin position="23"/>
        <end position="46"/>
    </location>
</feature>
<comment type="caution">
    <text evidence="3">The sequence shown here is derived from an EMBL/GenBank/DDBJ whole genome shotgun (WGS) entry which is preliminary data.</text>
</comment>
<dbReference type="Proteomes" id="UP000007148">
    <property type="component" value="Unassembled WGS sequence"/>
</dbReference>
<dbReference type="EMBL" id="CAFZ01000206">
    <property type="protein sequence ID" value="CCA73172.1"/>
    <property type="molecule type" value="Genomic_DNA"/>
</dbReference>
<dbReference type="InParanoid" id="G4TPC9"/>
<reference evidence="3 4" key="1">
    <citation type="journal article" date="2011" name="PLoS Pathog.">
        <title>Endophytic Life Strategies Decoded by Genome and Transcriptome Analyses of the Mutualistic Root Symbiont Piriformospora indica.</title>
        <authorList>
            <person name="Zuccaro A."/>
            <person name="Lahrmann U."/>
            <person name="Guldener U."/>
            <person name="Langen G."/>
            <person name="Pfiffi S."/>
            <person name="Biedenkopf D."/>
            <person name="Wong P."/>
            <person name="Samans B."/>
            <person name="Grimm C."/>
            <person name="Basiewicz M."/>
            <person name="Murat C."/>
            <person name="Martin F."/>
            <person name="Kogel K.H."/>
        </authorList>
    </citation>
    <scope>NUCLEOTIDE SEQUENCE [LARGE SCALE GENOMIC DNA]</scope>
    <source>
        <strain evidence="3 4">DSM 11827</strain>
    </source>
</reference>
<name>G4TPC9_SERID</name>
<dbReference type="STRING" id="1109443.G4TPC9"/>
<dbReference type="Pfam" id="PF10213">
    <property type="entry name" value="MRP-S28"/>
    <property type="match status" value="1"/>
</dbReference>
<dbReference type="AlphaFoldDB" id="G4TPC9"/>
<gene>
    <name evidence="3" type="ORF">PIIN_07126</name>
</gene>
<dbReference type="OrthoDB" id="283424at2759"/>
<evidence type="ECO:0000259" key="2">
    <source>
        <dbReference type="Pfam" id="PF10213"/>
    </source>
</evidence>
<evidence type="ECO:0000313" key="4">
    <source>
        <dbReference type="Proteomes" id="UP000007148"/>
    </source>
</evidence>
<dbReference type="InterPro" id="IPR019349">
    <property type="entry name" value="Ribosomal_mS35_mit"/>
</dbReference>
<accession>G4TPC9</accession>
<evidence type="ECO:0000313" key="3">
    <source>
        <dbReference type="EMBL" id="CCA73172.1"/>
    </source>
</evidence>